<sequence>MEQHELFARLMACKKKLAKATEGTSSPIPSTGSSAIVPPSSMNPTLTLTDTKETGTKVRPADPEVPKNKTKRKTQEKSHSPPKRRKTSTPLLTGPLDRNVHVVDRLQFNLNAEEKKPFKGMTPSESLNMAYELIARASVCLNYTARMNKPMLVTELETTMKSLEETKKENTALALRIDELTKAAKNDRVKADNKLKESRKETVALKLSVDTLKLELQKATTKQEKLIKEKNVALTERDGLATEKATLEDQVCQERELGFNQGIAQCHYFFKTPLEHPNFDIMKVCLDGKLVDLADQIATTPEGVVVIPTAPQDILTKTSTDLSFNVKE</sequence>
<dbReference type="AlphaFoldDB" id="A0A3Q0ELN4"/>
<feature type="compositionally biased region" description="Basic and acidic residues" evidence="2">
    <location>
        <begin position="50"/>
        <end position="79"/>
    </location>
</feature>
<dbReference type="Proteomes" id="UP000087766">
    <property type="component" value="Unplaced"/>
</dbReference>
<name>A0A3Q0ELN4_VIGRR</name>
<feature type="compositionally biased region" description="Low complexity" evidence="2">
    <location>
        <begin position="23"/>
        <end position="36"/>
    </location>
</feature>
<feature type="region of interest" description="Disordered" evidence="2">
    <location>
        <begin position="17"/>
        <end position="95"/>
    </location>
</feature>
<keyword evidence="1" id="KW-0175">Coiled coil</keyword>
<evidence type="ECO:0000313" key="3">
    <source>
        <dbReference type="Proteomes" id="UP000087766"/>
    </source>
</evidence>
<proteinExistence type="predicted"/>
<dbReference type="RefSeq" id="XP_022632808.1">
    <property type="nucleotide sequence ID" value="XM_022777087.1"/>
</dbReference>
<dbReference type="GeneID" id="111240951"/>
<dbReference type="OrthoDB" id="10476493at2759"/>
<accession>A0A3Q0ELN4</accession>
<feature type="coiled-coil region" evidence="1">
    <location>
        <begin position="153"/>
        <end position="229"/>
    </location>
</feature>
<keyword evidence="3" id="KW-1185">Reference proteome</keyword>
<evidence type="ECO:0000256" key="2">
    <source>
        <dbReference type="SAM" id="MobiDB-lite"/>
    </source>
</evidence>
<organism evidence="3 4">
    <name type="scientific">Vigna radiata var. radiata</name>
    <name type="common">Mung bean</name>
    <name type="synonym">Phaseolus aureus</name>
    <dbReference type="NCBI Taxonomy" id="3916"/>
    <lineage>
        <taxon>Eukaryota</taxon>
        <taxon>Viridiplantae</taxon>
        <taxon>Streptophyta</taxon>
        <taxon>Embryophyta</taxon>
        <taxon>Tracheophyta</taxon>
        <taxon>Spermatophyta</taxon>
        <taxon>Magnoliopsida</taxon>
        <taxon>eudicotyledons</taxon>
        <taxon>Gunneridae</taxon>
        <taxon>Pentapetalae</taxon>
        <taxon>rosids</taxon>
        <taxon>fabids</taxon>
        <taxon>Fabales</taxon>
        <taxon>Fabaceae</taxon>
        <taxon>Papilionoideae</taxon>
        <taxon>50 kb inversion clade</taxon>
        <taxon>NPAAA clade</taxon>
        <taxon>indigoferoid/millettioid clade</taxon>
        <taxon>Phaseoleae</taxon>
        <taxon>Vigna</taxon>
    </lineage>
</organism>
<gene>
    <name evidence="4" type="primary">LOC111240951</name>
</gene>
<protein>
    <submittedName>
        <fullName evidence="4">Uncharacterized protein LOC111240951</fullName>
    </submittedName>
</protein>
<reference evidence="4" key="1">
    <citation type="submission" date="2025-08" db="UniProtKB">
        <authorList>
            <consortium name="RefSeq"/>
        </authorList>
    </citation>
    <scope>IDENTIFICATION</scope>
    <source>
        <tissue evidence="4">Leaf</tissue>
    </source>
</reference>
<dbReference type="KEGG" id="vra:111240951"/>
<evidence type="ECO:0000313" key="4">
    <source>
        <dbReference type="RefSeq" id="XP_022632808.1"/>
    </source>
</evidence>
<evidence type="ECO:0000256" key="1">
    <source>
        <dbReference type="SAM" id="Coils"/>
    </source>
</evidence>